<name>A0A833RGU4_9POAL</name>
<dbReference type="SUPFAM" id="SSF81631">
    <property type="entry name" value="PAP/OAS1 substrate-binding domain"/>
    <property type="match status" value="1"/>
</dbReference>
<dbReference type="GO" id="GO:0016779">
    <property type="term" value="F:nucleotidyltransferase activity"/>
    <property type="evidence" value="ECO:0007669"/>
    <property type="project" value="UniProtKB-KW"/>
</dbReference>
<dbReference type="SUPFAM" id="SSF81301">
    <property type="entry name" value="Nucleotidyltransferase"/>
    <property type="match status" value="1"/>
</dbReference>
<reference evidence="3" key="1">
    <citation type="submission" date="2020-01" db="EMBL/GenBank/DDBJ databases">
        <title>Genome sequence of Kobresia littledalei, the first chromosome-level genome in the family Cyperaceae.</title>
        <authorList>
            <person name="Qu G."/>
        </authorList>
    </citation>
    <scope>NUCLEOTIDE SEQUENCE</scope>
    <source>
        <strain evidence="3">C.B.Clarke</strain>
        <tissue evidence="3">Leaf</tissue>
    </source>
</reference>
<evidence type="ECO:0000313" key="3">
    <source>
        <dbReference type="EMBL" id="KAF3335706.1"/>
    </source>
</evidence>
<dbReference type="InterPro" id="IPR043519">
    <property type="entry name" value="NT_sf"/>
</dbReference>
<dbReference type="PANTHER" id="PTHR12271:SF134">
    <property type="entry name" value="NUCLEOTIDYLTRANSFERASE FAMILY PROTEIN"/>
    <property type="match status" value="1"/>
</dbReference>
<dbReference type="PANTHER" id="PTHR12271">
    <property type="entry name" value="POLY A POLYMERASE CID PAP -RELATED"/>
    <property type="match status" value="1"/>
</dbReference>
<sequence length="537" mass="60398">MASLASGLCKTATINELREWEKVPLDHAYLRALDRLLLEIYETLQPKPIHYGQRNILVDIFNKMVTKIFGKGGGFPVVEEFGSFKMNLFTAESDLDLSVNFSDSTLSTSVEYSRAEKIKALRKLSKILYAHQRQGHVRGVLPIVSARVPVLKATDCGTGVECDISIENKDGISRSAIISLLSSIDERFRILCYLIKMWAKANDINSSKDRTLSSMAIIALVAFHLQTRNPPIVPPFSALLRGGTSISNVEKSALHFKNFGRGNKESVAELFISLTCKLTAVENLWNEGLCASMIEGTWIYKRVENSSKAAGMIVEDFLDRSENFARSVGKDAEMEVIKKCTRKALNYLTCFLSGEIDSYKLKTCLFGPVFSTLSPIATVRDKNYNNERLAWEDIRPPPIERDVVPGRSKLDKKRKHVSSKASNAKRTLYDVPWAQQEPTPIFADRYHQGQALGYHFTGYEQRLPQIPYPIPDLHSRRASANLSVPRSGYGQNLINRSGPGFMMPRQFSHGPGILPTTNFSHRYHQPDPVYRGRGFRE</sequence>
<dbReference type="Proteomes" id="UP000623129">
    <property type="component" value="Unassembled WGS sequence"/>
</dbReference>
<dbReference type="Gene3D" id="1.10.1410.10">
    <property type="match status" value="1"/>
</dbReference>
<dbReference type="EMBL" id="SWLB01000008">
    <property type="protein sequence ID" value="KAF3335706.1"/>
    <property type="molecule type" value="Genomic_DNA"/>
</dbReference>
<keyword evidence="3" id="KW-0808">Transferase</keyword>
<evidence type="ECO:0000259" key="2">
    <source>
        <dbReference type="Pfam" id="PF22600"/>
    </source>
</evidence>
<organism evidence="3 4">
    <name type="scientific">Carex littledalei</name>
    <dbReference type="NCBI Taxonomy" id="544730"/>
    <lineage>
        <taxon>Eukaryota</taxon>
        <taxon>Viridiplantae</taxon>
        <taxon>Streptophyta</taxon>
        <taxon>Embryophyta</taxon>
        <taxon>Tracheophyta</taxon>
        <taxon>Spermatophyta</taxon>
        <taxon>Magnoliopsida</taxon>
        <taxon>Liliopsida</taxon>
        <taxon>Poales</taxon>
        <taxon>Cyperaceae</taxon>
        <taxon>Cyperoideae</taxon>
        <taxon>Cariceae</taxon>
        <taxon>Carex</taxon>
        <taxon>Carex subgen. Euthyceras</taxon>
    </lineage>
</organism>
<evidence type="ECO:0000313" key="4">
    <source>
        <dbReference type="Proteomes" id="UP000623129"/>
    </source>
</evidence>
<dbReference type="OrthoDB" id="2274644at2759"/>
<evidence type="ECO:0000256" key="1">
    <source>
        <dbReference type="SAM" id="MobiDB-lite"/>
    </source>
</evidence>
<dbReference type="Gene3D" id="3.30.460.10">
    <property type="entry name" value="Beta Polymerase, domain 2"/>
    <property type="match status" value="1"/>
</dbReference>
<accession>A0A833RGU4</accession>
<feature type="region of interest" description="Disordered" evidence="1">
    <location>
        <begin position="518"/>
        <end position="537"/>
    </location>
</feature>
<dbReference type="GO" id="GO:0031123">
    <property type="term" value="P:RNA 3'-end processing"/>
    <property type="evidence" value="ECO:0007669"/>
    <property type="project" value="TreeGrafter"/>
</dbReference>
<keyword evidence="3" id="KW-0548">Nucleotidyltransferase</keyword>
<proteinExistence type="predicted"/>
<dbReference type="Pfam" id="PF22600">
    <property type="entry name" value="MTPAP-like_central"/>
    <property type="match status" value="1"/>
</dbReference>
<dbReference type="InterPro" id="IPR054708">
    <property type="entry name" value="MTPAP-like_central"/>
</dbReference>
<feature type="domain" description="Poly(A) RNA polymerase mitochondrial-like central palm" evidence="2">
    <location>
        <begin position="33"/>
        <end position="180"/>
    </location>
</feature>
<dbReference type="AlphaFoldDB" id="A0A833RGU4"/>
<gene>
    <name evidence="3" type="ORF">FCM35_KLT20213</name>
</gene>
<protein>
    <submittedName>
        <fullName evidence="3">Terminal uridylyltransferase 7</fullName>
    </submittedName>
</protein>
<comment type="caution">
    <text evidence="3">The sequence shown here is derived from an EMBL/GenBank/DDBJ whole genome shotgun (WGS) entry which is preliminary data.</text>
</comment>
<dbReference type="CDD" id="cd05402">
    <property type="entry name" value="NT_PAP_TUTase"/>
    <property type="match status" value="1"/>
</dbReference>
<keyword evidence="4" id="KW-1185">Reference proteome</keyword>